<feature type="chain" id="PRO_5004975718" description="SLM1/RGC1-like PH domain-containing protein" evidence="3">
    <location>
        <begin position="19"/>
        <end position="482"/>
    </location>
</feature>
<keyword evidence="2" id="KW-1133">Transmembrane helix</keyword>
<feature type="transmembrane region" description="Helical" evidence="2">
    <location>
        <begin position="379"/>
        <end position="402"/>
    </location>
</feature>
<comment type="caution">
    <text evidence="5">The sequence shown here is derived from an EMBL/GenBank/DDBJ whole genome shotgun (WGS) entry which is preliminary data.</text>
</comment>
<dbReference type="AlphaFoldDB" id="X6NNF9"/>
<dbReference type="Gene3D" id="1.20.1270.60">
    <property type="entry name" value="Arfaptin homology (AH) domain/BAR domain"/>
    <property type="match status" value="1"/>
</dbReference>
<keyword evidence="2" id="KW-0472">Membrane</keyword>
<feature type="signal peptide" evidence="3">
    <location>
        <begin position="1"/>
        <end position="18"/>
    </location>
</feature>
<feature type="compositionally biased region" description="Low complexity" evidence="1">
    <location>
        <begin position="236"/>
        <end position="257"/>
    </location>
</feature>
<feature type="compositionally biased region" description="Basic and acidic residues" evidence="1">
    <location>
        <begin position="258"/>
        <end position="272"/>
    </location>
</feature>
<evidence type="ECO:0000259" key="4">
    <source>
        <dbReference type="Pfam" id="PF20399"/>
    </source>
</evidence>
<dbReference type="SUPFAM" id="SSF103657">
    <property type="entry name" value="BAR/IMD domain-like"/>
    <property type="match status" value="1"/>
</dbReference>
<proteinExistence type="predicted"/>
<evidence type="ECO:0000313" key="5">
    <source>
        <dbReference type="EMBL" id="ETO27458.1"/>
    </source>
</evidence>
<feature type="transmembrane region" description="Helical" evidence="2">
    <location>
        <begin position="422"/>
        <end position="441"/>
    </location>
</feature>
<keyword evidence="2" id="KW-0812">Transmembrane</keyword>
<evidence type="ECO:0000256" key="3">
    <source>
        <dbReference type="SAM" id="SignalP"/>
    </source>
</evidence>
<gene>
    <name evidence="5" type="ORF">RFI_09674</name>
</gene>
<dbReference type="InterPro" id="IPR027267">
    <property type="entry name" value="AH/BAR_dom_sf"/>
</dbReference>
<dbReference type="EMBL" id="ASPP01007242">
    <property type="protein sequence ID" value="ETO27458.1"/>
    <property type="molecule type" value="Genomic_DNA"/>
</dbReference>
<dbReference type="InterPro" id="IPR011993">
    <property type="entry name" value="PH-like_dom_sf"/>
</dbReference>
<dbReference type="InterPro" id="IPR046869">
    <property type="entry name" value="SLM1/RGC1-like_PH"/>
</dbReference>
<accession>X6NNF9</accession>
<organism evidence="5 6">
    <name type="scientific">Reticulomyxa filosa</name>
    <dbReference type="NCBI Taxonomy" id="46433"/>
    <lineage>
        <taxon>Eukaryota</taxon>
        <taxon>Sar</taxon>
        <taxon>Rhizaria</taxon>
        <taxon>Retaria</taxon>
        <taxon>Foraminifera</taxon>
        <taxon>Monothalamids</taxon>
        <taxon>Reticulomyxidae</taxon>
        <taxon>Reticulomyxa</taxon>
    </lineage>
</organism>
<feature type="region of interest" description="Disordered" evidence="1">
    <location>
        <begin position="230"/>
        <end position="273"/>
    </location>
</feature>
<feature type="domain" description="SLM1/RGC1-like PH" evidence="4">
    <location>
        <begin position="302"/>
        <end position="366"/>
    </location>
</feature>
<sequence>FFFFFFFFVNDFFFFVDMFYRQIHTYIHINLFCRTVRQAAIAIESLQTNRYEQFKDMYQRVFQPAVESIADFSSRLKNQLQYFKTTGGRVTNNLQQSRSNYESRWQNYEKSLQDTLTLQSKGETAPTDPFLLGKEFDHVQKEYTHHQKRYNEEMSRLFRELVLADGRRIDSMKLILVDYFLAEKAKAVNCVKMLESSLEYIKAIDRERDVNEFLHRGEFLIADLEKNHKSPVSGHPLPTTTSSTTANAPSTNPTTNLTDKDGNSTESKDATRDVPNTKSIFDVGVHEFSKRTREVSNMVYKDVVRWGTLHRPGRIIAANWKPLFAVITKFGFLHLFQTKQDLKPMVSIILSNVEVEMKKDESSRKNPAYTFEVVVPNTIHIQVIISTEISLLYFLLCFILTFRIDEKHNNFQSNEKQFLREFFKKFSISICCVLKILFFLFGFLKQQIMEKPEFFYCLLVIFFPSPFFVFGTTFSETKMIII</sequence>
<reference evidence="5 6" key="1">
    <citation type="journal article" date="2013" name="Curr. Biol.">
        <title>The Genome of the Foraminiferan Reticulomyxa filosa.</title>
        <authorList>
            <person name="Glockner G."/>
            <person name="Hulsmann N."/>
            <person name="Schleicher M."/>
            <person name="Noegel A.A."/>
            <person name="Eichinger L."/>
            <person name="Gallinger C."/>
            <person name="Pawlowski J."/>
            <person name="Sierra R."/>
            <person name="Euteneuer U."/>
            <person name="Pillet L."/>
            <person name="Moustafa A."/>
            <person name="Platzer M."/>
            <person name="Groth M."/>
            <person name="Szafranski K."/>
            <person name="Schliwa M."/>
        </authorList>
    </citation>
    <scope>NUCLEOTIDE SEQUENCE [LARGE SCALE GENOMIC DNA]</scope>
</reference>
<evidence type="ECO:0000313" key="6">
    <source>
        <dbReference type="Proteomes" id="UP000023152"/>
    </source>
</evidence>
<evidence type="ECO:0000256" key="1">
    <source>
        <dbReference type="SAM" id="MobiDB-lite"/>
    </source>
</evidence>
<dbReference type="SUPFAM" id="SSF50729">
    <property type="entry name" value="PH domain-like"/>
    <property type="match status" value="1"/>
</dbReference>
<dbReference type="Gene3D" id="2.30.29.30">
    <property type="entry name" value="Pleckstrin-homology domain (PH domain)/Phosphotyrosine-binding domain (PTB)"/>
    <property type="match status" value="1"/>
</dbReference>
<keyword evidence="6" id="KW-1185">Reference proteome</keyword>
<protein>
    <recommendedName>
        <fullName evidence="4">SLM1/RGC1-like PH domain-containing protein</fullName>
    </recommendedName>
</protein>
<keyword evidence="3" id="KW-0732">Signal</keyword>
<dbReference type="Pfam" id="PF20399">
    <property type="entry name" value="PH_20"/>
    <property type="match status" value="1"/>
</dbReference>
<name>X6NNF9_RETFI</name>
<dbReference type="Proteomes" id="UP000023152">
    <property type="component" value="Unassembled WGS sequence"/>
</dbReference>
<evidence type="ECO:0000256" key="2">
    <source>
        <dbReference type="SAM" id="Phobius"/>
    </source>
</evidence>
<feature type="transmembrane region" description="Helical" evidence="2">
    <location>
        <begin position="453"/>
        <end position="474"/>
    </location>
</feature>
<feature type="non-terminal residue" evidence="5">
    <location>
        <position position="1"/>
    </location>
</feature>